<dbReference type="GeneID" id="19307753"/>
<dbReference type="InterPro" id="IPR008266">
    <property type="entry name" value="Tyr_kinase_AS"/>
</dbReference>
<dbReference type="EMBL" id="KB469314">
    <property type="protein sequence ID" value="EPQ50704.1"/>
    <property type="molecule type" value="Genomic_DNA"/>
</dbReference>
<dbReference type="HOGENOM" id="CLU_006410_1_0_1"/>
<dbReference type="OMA" id="PLRICES"/>
<organism evidence="2 3">
    <name type="scientific">Gloeophyllum trabeum (strain ATCC 11539 / FP-39264 / Madison 617)</name>
    <name type="common">Brown rot fungus</name>
    <dbReference type="NCBI Taxonomy" id="670483"/>
    <lineage>
        <taxon>Eukaryota</taxon>
        <taxon>Fungi</taxon>
        <taxon>Dikarya</taxon>
        <taxon>Basidiomycota</taxon>
        <taxon>Agaricomycotina</taxon>
        <taxon>Agaricomycetes</taxon>
        <taxon>Gloeophyllales</taxon>
        <taxon>Gloeophyllaceae</taxon>
        <taxon>Gloeophyllum</taxon>
    </lineage>
</organism>
<feature type="domain" description="Fungal-type protein kinase" evidence="1">
    <location>
        <begin position="57"/>
        <end position="417"/>
    </location>
</feature>
<dbReference type="InterPro" id="IPR040976">
    <property type="entry name" value="Pkinase_fungal"/>
</dbReference>
<dbReference type="InterPro" id="IPR011009">
    <property type="entry name" value="Kinase-like_dom_sf"/>
</dbReference>
<reference evidence="2 3" key="1">
    <citation type="journal article" date="2012" name="Science">
        <title>The Paleozoic origin of enzymatic lignin decomposition reconstructed from 31 fungal genomes.</title>
        <authorList>
            <person name="Floudas D."/>
            <person name="Binder M."/>
            <person name="Riley R."/>
            <person name="Barry K."/>
            <person name="Blanchette R.A."/>
            <person name="Henrissat B."/>
            <person name="Martinez A.T."/>
            <person name="Otillar R."/>
            <person name="Spatafora J.W."/>
            <person name="Yadav J.S."/>
            <person name="Aerts A."/>
            <person name="Benoit I."/>
            <person name="Boyd A."/>
            <person name="Carlson A."/>
            <person name="Copeland A."/>
            <person name="Coutinho P.M."/>
            <person name="de Vries R.P."/>
            <person name="Ferreira P."/>
            <person name="Findley K."/>
            <person name="Foster B."/>
            <person name="Gaskell J."/>
            <person name="Glotzer D."/>
            <person name="Gorecki P."/>
            <person name="Heitman J."/>
            <person name="Hesse C."/>
            <person name="Hori C."/>
            <person name="Igarashi K."/>
            <person name="Jurgens J.A."/>
            <person name="Kallen N."/>
            <person name="Kersten P."/>
            <person name="Kohler A."/>
            <person name="Kuees U."/>
            <person name="Kumar T.K.A."/>
            <person name="Kuo A."/>
            <person name="LaButti K."/>
            <person name="Larrondo L.F."/>
            <person name="Lindquist E."/>
            <person name="Ling A."/>
            <person name="Lombard V."/>
            <person name="Lucas S."/>
            <person name="Lundell T."/>
            <person name="Martin R."/>
            <person name="McLaughlin D.J."/>
            <person name="Morgenstern I."/>
            <person name="Morin E."/>
            <person name="Murat C."/>
            <person name="Nagy L.G."/>
            <person name="Nolan M."/>
            <person name="Ohm R.A."/>
            <person name="Patyshakuliyeva A."/>
            <person name="Rokas A."/>
            <person name="Ruiz-Duenas F.J."/>
            <person name="Sabat G."/>
            <person name="Salamov A."/>
            <person name="Samejima M."/>
            <person name="Schmutz J."/>
            <person name="Slot J.C."/>
            <person name="St John F."/>
            <person name="Stenlid J."/>
            <person name="Sun H."/>
            <person name="Sun S."/>
            <person name="Syed K."/>
            <person name="Tsang A."/>
            <person name="Wiebenga A."/>
            <person name="Young D."/>
            <person name="Pisabarro A."/>
            <person name="Eastwood D.C."/>
            <person name="Martin F."/>
            <person name="Cullen D."/>
            <person name="Grigoriev I.V."/>
            <person name="Hibbett D.S."/>
        </authorList>
    </citation>
    <scope>NUCLEOTIDE SEQUENCE [LARGE SCALE GENOMIC DNA]</scope>
    <source>
        <strain evidence="2 3">ATCC 11539</strain>
    </source>
</reference>
<protein>
    <recommendedName>
        <fullName evidence="1">Fungal-type protein kinase domain-containing protein</fullName>
    </recommendedName>
</protein>
<keyword evidence="3" id="KW-1185">Reference proteome</keyword>
<feature type="non-terminal residue" evidence="2">
    <location>
        <position position="439"/>
    </location>
</feature>
<dbReference type="Gene3D" id="1.10.510.10">
    <property type="entry name" value="Transferase(Phosphotransferase) domain 1"/>
    <property type="match status" value="1"/>
</dbReference>
<proteinExistence type="predicted"/>
<gene>
    <name evidence="2" type="ORF">GLOTRDRAFT_66831</name>
</gene>
<dbReference type="KEGG" id="gtr:GLOTRDRAFT_66831"/>
<evidence type="ECO:0000259" key="1">
    <source>
        <dbReference type="Pfam" id="PF17667"/>
    </source>
</evidence>
<dbReference type="PANTHER" id="PTHR38248:SF2">
    <property type="entry name" value="FUNK1 11"/>
    <property type="match status" value="1"/>
</dbReference>
<name>S7RE21_GLOTA</name>
<dbReference type="Pfam" id="PF17667">
    <property type="entry name" value="Pkinase_fungal"/>
    <property type="match status" value="1"/>
</dbReference>
<dbReference type="RefSeq" id="XP_007870955.1">
    <property type="nucleotide sequence ID" value="XM_007872764.1"/>
</dbReference>
<dbReference type="AlphaFoldDB" id="S7RE21"/>
<evidence type="ECO:0000313" key="2">
    <source>
        <dbReference type="EMBL" id="EPQ50704.1"/>
    </source>
</evidence>
<dbReference type="GO" id="GO:0004672">
    <property type="term" value="F:protein kinase activity"/>
    <property type="evidence" value="ECO:0007669"/>
    <property type="project" value="InterPro"/>
</dbReference>
<dbReference type="SUPFAM" id="SSF56112">
    <property type="entry name" value="Protein kinase-like (PK-like)"/>
    <property type="match status" value="1"/>
</dbReference>
<dbReference type="PROSITE" id="PS00109">
    <property type="entry name" value="PROTEIN_KINASE_TYR"/>
    <property type="match status" value="1"/>
</dbReference>
<dbReference type="eggNOG" id="ENOG502SIZI">
    <property type="taxonomic scope" value="Eukaryota"/>
</dbReference>
<accession>S7RE21</accession>
<dbReference type="Proteomes" id="UP000030669">
    <property type="component" value="Unassembled WGS sequence"/>
</dbReference>
<dbReference type="OrthoDB" id="5592585at2759"/>
<evidence type="ECO:0000313" key="3">
    <source>
        <dbReference type="Proteomes" id="UP000030669"/>
    </source>
</evidence>
<sequence length="439" mass="50064">MALYRNDDQPKAVEGKPLRPRWDRMALYIEFKSYGNSVKCDPFDDRTTHPNENPAAGRESARGQLIAYAAAMFARQQRTHGFSIIILGEYARIIRWDRAGAVFTERLNYVARPEKLAMFLWHFAHLDRRQQGYDDTAELIEEDSRLHNMMKKKIADGSKMSAKDKDLPEAYVLEYFKDSSSGATSGPTRPRYFLVGRPHFTAPGMTGRATRGYVALDEESNELVYLKDCWRVDLPDMTREGDVIQLMNNEGVQCVPTLVCHGDVKGQCTSTQKHWSRDAGKPNPFRPHQHYRLVVQEVGCPLSDFKHSEELIQVITECITGHADAFVKAKILHRDISAGNILILRTTVDDQGQTSVVTQGLLNDWDLSKSVASNNDGPRQPDRTGTWQFMSGYLLQTPWKSHDLQDDLESFMHVLIYEAVRYLSHNCTDVGGFVWHFFD</sequence>
<dbReference type="PANTHER" id="PTHR38248">
    <property type="entry name" value="FUNK1 6"/>
    <property type="match status" value="1"/>
</dbReference>